<evidence type="ECO:0000256" key="10">
    <source>
        <dbReference type="ARBA" id="ARBA00029760"/>
    </source>
</evidence>
<dbReference type="InterPro" id="IPR015422">
    <property type="entry name" value="PyrdxlP-dep_Trfase_small"/>
</dbReference>
<accession>A0A0H4QKL5</accession>
<comment type="cofactor">
    <cofactor evidence="2">
        <name>pyridoxal 5'-phosphate</name>
        <dbReference type="ChEBI" id="CHEBI:597326"/>
    </cofactor>
</comment>
<name>A0A0H4QKL5_9LACO</name>
<keyword evidence="8 17" id="KW-0808">Transferase</keyword>
<dbReference type="PANTHER" id="PTHR11986:SF58">
    <property type="entry name" value="LEUCINE_METHIONINE RACEMASE"/>
    <property type="match status" value="1"/>
</dbReference>
<dbReference type="GO" id="GO:0047298">
    <property type="term" value="F:(S)-3-amino-2-methylpropionate transaminase activity"/>
    <property type="evidence" value="ECO:0007669"/>
    <property type="project" value="UniProtKB-EC"/>
</dbReference>
<comment type="similarity">
    <text evidence="4 16">Belongs to the class-III pyridoxal-phosphate-dependent aminotransferase family.</text>
</comment>
<gene>
    <name evidence="17" type="ORF">ABM34_06730</name>
</gene>
<evidence type="ECO:0000256" key="14">
    <source>
        <dbReference type="ARBA" id="ARBA00048021"/>
    </source>
</evidence>
<dbReference type="GO" id="GO:0042802">
    <property type="term" value="F:identical protein binding"/>
    <property type="evidence" value="ECO:0007669"/>
    <property type="project" value="TreeGrafter"/>
</dbReference>
<evidence type="ECO:0000256" key="9">
    <source>
        <dbReference type="ARBA" id="ARBA00022898"/>
    </source>
</evidence>
<evidence type="ECO:0000256" key="6">
    <source>
        <dbReference type="ARBA" id="ARBA00012912"/>
    </source>
</evidence>
<dbReference type="Pfam" id="PF00202">
    <property type="entry name" value="Aminotran_3"/>
    <property type="match status" value="1"/>
</dbReference>
<dbReference type="EC" id="2.6.1.19" evidence="6"/>
<evidence type="ECO:0000256" key="11">
    <source>
        <dbReference type="ARBA" id="ARBA00030204"/>
    </source>
</evidence>
<dbReference type="OrthoDB" id="9807885at2"/>
<dbReference type="PATRIC" id="fig|1007676.4.peg.1342"/>
<dbReference type="PANTHER" id="PTHR11986">
    <property type="entry name" value="AMINOTRANSFERASE CLASS III"/>
    <property type="match status" value="1"/>
</dbReference>
<dbReference type="InterPro" id="IPR049704">
    <property type="entry name" value="Aminotrans_3_PPA_site"/>
</dbReference>
<evidence type="ECO:0000313" key="18">
    <source>
        <dbReference type="Proteomes" id="UP000036106"/>
    </source>
</evidence>
<dbReference type="NCBIfam" id="NF006368">
    <property type="entry name" value="PRK08593.1"/>
    <property type="match status" value="1"/>
</dbReference>
<comment type="pathway">
    <text evidence="3">Amino-acid degradation; 4-aminobutanoate degradation.</text>
</comment>
<dbReference type="STRING" id="1007676.ABM34_06730"/>
<evidence type="ECO:0000256" key="2">
    <source>
        <dbReference type="ARBA" id="ARBA00001933"/>
    </source>
</evidence>
<dbReference type="KEGG" id="lgn:ABM34_06730"/>
<dbReference type="PIRSF" id="PIRSF000521">
    <property type="entry name" value="Transaminase_4ab_Lys_Orn"/>
    <property type="match status" value="1"/>
</dbReference>
<evidence type="ECO:0000256" key="13">
    <source>
        <dbReference type="ARBA" id="ARBA00031787"/>
    </source>
</evidence>
<keyword evidence="18" id="KW-1185">Reference proteome</keyword>
<dbReference type="GO" id="GO:0034386">
    <property type="term" value="F:4-aminobutyrate:2-oxoglutarate transaminase activity"/>
    <property type="evidence" value="ECO:0007669"/>
    <property type="project" value="UniProtKB-EC"/>
</dbReference>
<dbReference type="GO" id="GO:0030170">
    <property type="term" value="F:pyridoxal phosphate binding"/>
    <property type="evidence" value="ECO:0007669"/>
    <property type="project" value="InterPro"/>
</dbReference>
<dbReference type="InterPro" id="IPR015424">
    <property type="entry name" value="PyrdxlP-dep_Trfase"/>
</dbReference>
<dbReference type="EMBL" id="CP012034">
    <property type="protein sequence ID" value="AKP67263.1"/>
    <property type="molecule type" value="Genomic_DNA"/>
</dbReference>
<dbReference type="InterPro" id="IPR050103">
    <property type="entry name" value="Class-III_PLP-dep_AT"/>
</dbReference>
<dbReference type="InterPro" id="IPR005814">
    <property type="entry name" value="Aminotrans_3"/>
</dbReference>
<dbReference type="RefSeq" id="WP_048704456.1">
    <property type="nucleotide sequence ID" value="NZ_CP012034.1"/>
</dbReference>
<keyword evidence="9 16" id="KW-0663">Pyridoxal phosphate</keyword>
<dbReference type="AlphaFoldDB" id="A0A0H4QKL5"/>
<evidence type="ECO:0000256" key="4">
    <source>
        <dbReference type="ARBA" id="ARBA00008954"/>
    </source>
</evidence>
<comment type="catalytic activity">
    <reaction evidence="14">
        <text>4-aminobutanoate + 2-oxoglutarate = succinate semialdehyde + L-glutamate</text>
        <dbReference type="Rhea" id="RHEA:23352"/>
        <dbReference type="ChEBI" id="CHEBI:16810"/>
        <dbReference type="ChEBI" id="CHEBI:29985"/>
        <dbReference type="ChEBI" id="CHEBI:57706"/>
        <dbReference type="ChEBI" id="CHEBI:59888"/>
        <dbReference type="EC" id="2.6.1.19"/>
    </reaction>
</comment>
<dbReference type="EC" id="2.6.1.22" evidence="5"/>
<dbReference type="FunFam" id="3.40.640.10:FF:000013">
    <property type="entry name" value="4-aminobutyrate aminotransferase"/>
    <property type="match status" value="1"/>
</dbReference>
<evidence type="ECO:0000256" key="8">
    <source>
        <dbReference type="ARBA" id="ARBA00022679"/>
    </source>
</evidence>
<dbReference type="PROSITE" id="PS00600">
    <property type="entry name" value="AA_TRANSFER_CLASS_3"/>
    <property type="match status" value="1"/>
</dbReference>
<comment type="catalytic activity">
    <reaction evidence="1">
        <text>(S)-3-amino-2-methylpropanoate + 2-oxoglutarate = 2-methyl-3-oxopropanoate + L-glutamate</text>
        <dbReference type="Rhea" id="RHEA:13993"/>
        <dbReference type="ChEBI" id="CHEBI:16810"/>
        <dbReference type="ChEBI" id="CHEBI:29985"/>
        <dbReference type="ChEBI" id="CHEBI:57700"/>
        <dbReference type="ChEBI" id="CHEBI:58655"/>
        <dbReference type="EC" id="2.6.1.22"/>
    </reaction>
</comment>
<dbReference type="SUPFAM" id="SSF53383">
    <property type="entry name" value="PLP-dependent transferases"/>
    <property type="match status" value="1"/>
</dbReference>
<evidence type="ECO:0000256" key="16">
    <source>
        <dbReference type="RuleBase" id="RU003560"/>
    </source>
</evidence>
<evidence type="ECO:0000256" key="3">
    <source>
        <dbReference type="ARBA" id="ARBA00005176"/>
    </source>
</evidence>
<dbReference type="Gene3D" id="3.90.1150.10">
    <property type="entry name" value="Aspartate Aminotransferase, domain 1"/>
    <property type="match status" value="1"/>
</dbReference>
<dbReference type="Proteomes" id="UP000036106">
    <property type="component" value="Chromosome"/>
</dbReference>
<reference evidence="18" key="1">
    <citation type="submission" date="2015-07" db="EMBL/GenBank/DDBJ databases">
        <title>Lactobacillus ginsenosidimutans/EMML 3141/ whole genome sequencing.</title>
        <authorList>
            <person name="Kim M.K."/>
            <person name="Im W.-T."/>
            <person name="Srinivasan S."/>
            <person name="Lee J.-J."/>
        </authorList>
    </citation>
    <scope>NUCLEOTIDE SEQUENCE [LARGE SCALE GENOMIC DNA]</scope>
    <source>
        <strain evidence="18">EMML 3041</strain>
    </source>
</reference>
<dbReference type="InterPro" id="IPR015421">
    <property type="entry name" value="PyrdxlP-dep_Trfase_major"/>
</dbReference>
<dbReference type="CDD" id="cd00610">
    <property type="entry name" value="OAT_like"/>
    <property type="match status" value="1"/>
</dbReference>
<sequence>MEAKKVDHNHEKDKRLIERENQYLASAERINYYDLVIDSAHGAVLKDVDGNEYIDLLASASAINVGHTNDLVVKAIQDQAEKLIHYTPSYFHHEPEQQLAEKLAKLAPGPTPKKVIFGNSGSDANDAIIKFARAYTGRQYMVSYMNSYHGSTYGSMALSGVSLNMTRKMGPLMPGVVHVPYPDLYRTEPGETEHDVAVRFFEAFKQPFESFLPADEVAAVLIEPIQGDGGLVKAPEEYMQMVYKFCHDNGILFAVDEVNQGMGRTGHMWGIENYHDIEPDLISVGKSIASGMPLSAVVGKADVMNSLGSPAHTFTTAGNPVCCAAALATLEVLEKDSLIEKSKRDGEYAKERFTEMQSRHPNIGDVRMFGLNGGIELVEDQETKVPDADFATKVITYAFEHGVVIITLRGNILRFQPPLVITREELDQALDVLDDAFTAVENGEVSLPDTDSKIGW</sequence>
<evidence type="ECO:0000256" key="12">
    <source>
        <dbReference type="ARBA" id="ARBA00030857"/>
    </source>
</evidence>
<protein>
    <recommendedName>
        <fullName evidence="12">(S)-3-amino-2-methylpropionate transaminase</fullName>
        <ecNumber evidence="6">2.6.1.19</ecNumber>
        <ecNumber evidence="5">2.6.1.22</ecNumber>
    </recommendedName>
    <alternativeName>
        <fullName evidence="13">GABA aminotransferase</fullName>
    </alternativeName>
    <alternativeName>
        <fullName evidence="11">Gamma-amino-N-butyrate transaminase</fullName>
    </alternativeName>
    <alternativeName>
        <fullName evidence="15">Glutamate:succinic semialdehyde transaminase</fullName>
    </alternativeName>
    <alternativeName>
        <fullName evidence="10">L-AIBAT</fullName>
    </alternativeName>
</protein>
<organism evidence="17 18">
    <name type="scientific">Companilactobacillus ginsenosidimutans</name>
    <dbReference type="NCBI Taxonomy" id="1007676"/>
    <lineage>
        <taxon>Bacteria</taxon>
        <taxon>Bacillati</taxon>
        <taxon>Bacillota</taxon>
        <taxon>Bacilli</taxon>
        <taxon>Lactobacillales</taxon>
        <taxon>Lactobacillaceae</taxon>
        <taxon>Companilactobacillus</taxon>
    </lineage>
</organism>
<evidence type="ECO:0000256" key="5">
    <source>
        <dbReference type="ARBA" id="ARBA00012876"/>
    </source>
</evidence>
<evidence type="ECO:0000313" key="17">
    <source>
        <dbReference type="EMBL" id="AKP67263.1"/>
    </source>
</evidence>
<proteinExistence type="inferred from homology"/>
<evidence type="ECO:0000256" key="15">
    <source>
        <dbReference type="ARBA" id="ARBA00050054"/>
    </source>
</evidence>
<keyword evidence="7 17" id="KW-0032">Aminotransferase</keyword>
<evidence type="ECO:0000256" key="7">
    <source>
        <dbReference type="ARBA" id="ARBA00022576"/>
    </source>
</evidence>
<dbReference type="Gene3D" id="3.40.640.10">
    <property type="entry name" value="Type I PLP-dependent aspartate aminotransferase-like (Major domain)"/>
    <property type="match status" value="1"/>
</dbReference>
<evidence type="ECO:0000256" key="1">
    <source>
        <dbReference type="ARBA" id="ARBA00001750"/>
    </source>
</evidence>